<sequence>MSSGCTEQQDEFTISDNATIISIKYVTNSSNNTEKQVLVINSTSMDLSIYDPTNELKAHYTRPMIKYQWKQPPYMLTGKPFLKISSSSEAQMILPDLPDSGTLEVTVLQDGAIHTITIDSGSSEYQLNDKYEIQSYIDTQRLLALEPSEEETQKITEQWITSMPTYSYDGYNLTLEEHIVLDTLPSIHGLTYTFTSSHEGYGDRSDEVLTEVVTNHTIRVSLSQREIRKAIIDEAWDEITQEPV</sequence>
<evidence type="ECO:0000313" key="2">
    <source>
        <dbReference type="Proteomes" id="UP000198535"/>
    </source>
</evidence>
<organism evidence="1 2">
    <name type="scientific">Methanolobus profundi</name>
    <dbReference type="NCBI Taxonomy" id="487685"/>
    <lineage>
        <taxon>Archaea</taxon>
        <taxon>Methanobacteriati</taxon>
        <taxon>Methanobacteriota</taxon>
        <taxon>Stenosarchaea group</taxon>
        <taxon>Methanomicrobia</taxon>
        <taxon>Methanosarcinales</taxon>
        <taxon>Methanosarcinaceae</taxon>
        <taxon>Methanolobus</taxon>
    </lineage>
</organism>
<reference evidence="2" key="1">
    <citation type="submission" date="2016-10" db="EMBL/GenBank/DDBJ databases">
        <authorList>
            <person name="Varghese N."/>
            <person name="Submissions S."/>
        </authorList>
    </citation>
    <scope>NUCLEOTIDE SEQUENCE [LARGE SCALE GENOMIC DNA]</scope>
    <source>
        <strain evidence="2">Mob M</strain>
    </source>
</reference>
<dbReference type="Proteomes" id="UP000198535">
    <property type="component" value="Unassembled WGS sequence"/>
</dbReference>
<dbReference type="AlphaFoldDB" id="A0A1I4UPK1"/>
<name>A0A1I4UPK1_9EURY</name>
<protein>
    <submittedName>
        <fullName evidence="1">Uncharacterized protein</fullName>
    </submittedName>
</protein>
<accession>A0A1I4UPK1</accession>
<dbReference type="EMBL" id="FOUJ01000007">
    <property type="protein sequence ID" value="SFM90896.1"/>
    <property type="molecule type" value="Genomic_DNA"/>
</dbReference>
<proteinExistence type="predicted"/>
<dbReference type="OrthoDB" id="12371at2157"/>
<evidence type="ECO:0000313" key="1">
    <source>
        <dbReference type="EMBL" id="SFM90896.1"/>
    </source>
</evidence>
<dbReference type="RefSeq" id="WP_143072364.1">
    <property type="nucleotide sequence ID" value="NZ_FOUJ01000007.1"/>
</dbReference>
<gene>
    <name evidence="1" type="ORF">SAMN04488696_2828</name>
</gene>
<keyword evidence="2" id="KW-1185">Reference proteome</keyword>